<dbReference type="EMBL" id="JABFUD020000015">
    <property type="protein sequence ID" value="KAI5069043.1"/>
    <property type="molecule type" value="Genomic_DNA"/>
</dbReference>
<feature type="region of interest" description="Disordered" evidence="1">
    <location>
        <begin position="1"/>
        <end position="20"/>
    </location>
</feature>
<evidence type="ECO:0000313" key="2">
    <source>
        <dbReference type="EMBL" id="KAI5069043.1"/>
    </source>
</evidence>
<proteinExistence type="predicted"/>
<dbReference type="AlphaFoldDB" id="A0A9D4UJG7"/>
<gene>
    <name evidence="2" type="ORF">GOP47_0015344</name>
</gene>
<organism evidence="2 3">
    <name type="scientific">Adiantum capillus-veneris</name>
    <name type="common">Maidenhair fern</name>
    <dbReference type="NCBI Taxonomy" id="13818"/>
    <lineage>
        <taxon>Eukaryota</taxon>
        <taxon>Viridiplantae</taxon>
        <taxon>Streptophyta</taxon>
        <taxon>Embryophyta</taxon>
        <taxon>Tracheophyta</taxon>
        <taxon>Polypodiopsida</taxon>
        <taxon>Polypodiidae</taxon>
        <taxon>Polypodiales</taxon>
        <taxon>Pteridineae</taxon>
        <taxon>Pteridaceae</taxon>
        <taxon>Vittarioideae</taxon>
        <taxon>Adiantum</taxon>
    </lineage>
</organism>
<name>A0A9D4UJG7_ADICA</name>
<reference evidence="2" key="1">
    <citation type="submission" date="2021-01" db="EMBL/GenBank/DDBJ databases">
        <title>Adiantum capillus-veneris genome.</title>
        <authorList>
            <person name="Fang Y."/>
            <person name="Liao Q."/>
        </authorList>
    </citation>
    <scope>NUCLEOTIDE SEQUENCE</scope>
    <source>
        <strain evidence="2">H3</strain>
        <tissue evidence="2">Leaf</tissue>
    </source>
</reference>
<comment type="caution">
    <text evidence="2">The sequence shown here is derived from an EMBL/GenBank/DDBJ whole genome shotgun (WGS) entry which is preliminary data.</text>
</comment>
<protein>
    <submittedName>
        <fullName evidence="2">Uncharacterized protein</fullName>
    </submittedName>
</protein>
<evidence type="ECO:0000256" key="1">
    <source>
        <dbReference type="SAM" id="MobiDB-lite"/>
    </source>
</evidence>
<accession>A0A9D4UJG7</accession>
<evidence type="ECO:0000313" key="3">
    <source>
        <dbReference type="Proteomes" id="UP000886520"/>
    </source>
</evidence>
<sequence>MQIILFKSKRGPPPSPRARNRLEPKLCRTEQGSQCASLSKQHQIICFAKLSHAEDNPPL</sequence>
<dbReference type="Proteomes" id="UP000886520">
    <property type="component" value="Chromosome 15"/>
</dbReference>
<keyword evidence="3" id="KW-1185">Reference proteome</keyword>